<comment type="function">
    <text evidence="7">Required for disulfide bond formation in some periplasmic proteins. Acts by transferring its disulfide bond to other proteins and is reduced in the process.</text>
</comment>
<feature type="domain" description="Thioredoxin-like fold" evidence="9">
    <location>
        <begin position="109"/>
        <end position="230"/>
    </location>
</feature>
<dbReference type="InterPro" id="IPR036249">
    <property type="entry name" value="Thioredoxin-like_sf"/>
</dbReference>
<evidence type="ECO:0000256" key="2">
    <source>
        <dbReference type="ARBA" id="ARBA00009813"/>
    </source>
</evidence>
<protein>
    <recommendedName>
        <fullName evidence="7">Thiol:disulfide interchange protein</fullName>
    </recommendedName>
</protein>
<name>A0A1M5VTI8_9GAMM</name>
<keyword evidence="5" id="KW-1015">Disulfide bond</keyword>
<comment type="similarity">
    <text evidence="2 7">Belongs to the thioredoxin family. DsbC subfamily.</text>
</comment>
<dbReference type="Pfam" id="PF10411">
    <property type="entry name" value="DsbC_N"/>
    <property type="match status" value="1"/>
</dbReference>
<dbReference type="Gene3D" id="3.10.450.70">
    <property type="entry name" value="Disulphide bond isomerase, DsbC/G, N-terminal"/>
    <property type="match status" value="1"/>
</dbReference>
<evidence type="ECO:0000256" key="1">
    <source>
        <dbReference type="ARBA" id="ARBA00004418"/>
    </source>
</evidence>
<evidence type="ECO:0000256" key="4">
    <source>
        <dbReference type="ARBA" id="ARBA00022764"/>
    </source>
</evidence>
<dbReference type="InterPro" id="IPR009094">
    <property type="entry name" value="DiS-bond_isomerase_DsbC/G_N_sf"/>
</dbReference>
<dbReference type="NCBIfam" id="NF008129">
    <property type="entry name" value="PRK10877.1"/>
    <property type="match status" value="1"/>
</dbReference>
<keyword evidence="4 7" id="KW-0574">Periplasm</keyword>
<dbReference type="Pfam" id="PF13098">
    <property type="entry name" value="Thioredoxin_2"/>
    <property type="match status" value="1"/>
</dbReference>
<proteinExistence type="inferred from homology"/>
<dbReference type="PANTHER" id="PTHR35272">
    <property type="entry name" value="THIOL:DISULFIDE INTERCHANGE PROTEIN DSBC-RELATED"/>
    <property type="match status" value="1"/>
</dbReference>
<dbReference type="InterPro" id="IPR012336">
    <property type="entry name" value="Thioredoxin-like_fold"/>
</dbReference>
<dbReference type="GO" id="GO:0042597">
    <property type="term" value="C:periplasmic space"/>
    <property type="evidence" value="ECO:0007669"/>
    <property type="project" value="UniProtKB-SubCell"/>
</dbReference>
<keyword evidence="6 7" id="KW-0676">Redox-active center</keyword>
<evidence type="ECO:0000256" key="5">
    <source>
        <dbReference type="ARBA" id="ARBA00023157"/>
    </source>
</evidence>
<dbReference type="OrthoDB" id="12976at2"/>
<evidence type="ECO:0000256" key="7">
    <source>
        <dbReference type="RuleBase" id="RU364038"/>
    </source>
</evidence>
<dbReference type="RefSeq" id="WP_067657193.1">
    <property type="nucleotide sequence ID" value="NZ_FQXG01000004.1"/>
</dbReference>
<evidence type="ECO:0000259" key="9">
    <source>
        <dbReference type="Pfam" id="PF13098"/>
    </source>
</evidence>
<dbReference type="PANTHER" id="PTHR35272:SF3">
    <property type="entry name" value="THIOL:DISULFIDE INTERCHANGE PROTEIN DSBC"/>
    <property type="match status" value="1"/>
</dbReference>
<reference evidence="10 11" key="1">
    <citation type="submission" date="2016-11" db="EMBL/GenBank/DDBJ databases">
        <authorList>
            <person name="Jaros S."/>
            <person name="Januszkiewicz K."/>
            <person name="Wedrychowicz H."/>
        </authorList>
    </citation>
    <scope>NUCLEOTIDE SEQUENCE [LARGE SCALE GENOMIC DNA]</scope>
    <source>
        <strain evidence="10 11">DSM 16917</strain>
    </source>
</reference>
<evidence type="ECO:0000256" key="3">
    <source>
        <dbReference type="ARBA" id="ARBA00022729"/>
    </source>
</evidence>
<dbReference type="SUPFAM" id="SSF54423">
    <property type="entry name" value="DsbC/DsbG N-terminal domain-like"/>
    <property type="match status" value="1"/>
</dbReference>
<evidence type="ECO:0000313" key="10">
    <source>
        <dbReference type="EMBL" id="SHH78575.1"/>
    </source>
</evidence>
<keyword evidence="3 7" id="KW-0732">Signal</keyword>
<accession>A0A1M5VTI8</accession>
<dbReference type="Gene3D" id="3.40.30.10">
    <property type="entry name" value="Glutaredoxin"/>
    <property type="match status" value="1"/>
</dbReference>
<keyword evidence="11" id="KW-1185">Reference proteome</keyword>
<feature type="domain" description="Disulphide bond isomerase DsbC/G N-terminal" evidence="8">
    <location>
        <begin position="18"/>
        <end position="85"/>
    </location>
</feature>
<feature type="signal peptide" evidence="7">
    <location>
        <begin position="1"/>
        <end position="19"/>
    </location>
</feature>
<feature type="chain" id="PRO_5010005034" description="Thiol:disulfide interchange protein" evidence="7">
    <location>
        <begin position="20"/>
        <end position="236"/>
    </location>
</feature>
<evidence type="ECO:0000259" key="8">
    <source>
        <dbReference type="Pfam" id="PF10411"/>
    </source>
</evidence>
<comment type="subcellular location">
    <subcellularLocation>
        <location evidence="1 7">Periplasm</location>
    </subcellularLocation>
</comment>
<dbReference type="EMBL" id="FQXG01000004">
    <property type="protein sequence ID" value="SHH78575.1"/>
    <property type="molecule type" value="Genomic_DNA"/>
</dbReference>
<gene>
    <name evidence="10" type="ORF">SAMN02745129_2981</name>
</gene>
<organism evidence="10 11">
    <name type="scientific">Ferrimonas marina</name>
    <dbReference type="NCBI Taxonomy" id="299255"/>
    <lineage>
        <taxon>Bacteria</taxon>
        <taxon>Pseudomonadati</taxon>
        <taxon>Pseudomonadota</taxon>
        <taxon>Gammaproteobacteria</taxon>
        <taxon>Alteromonadales</taxon>
        <taxon>Ferrimonadaceae</taxon>
        <taxon>Ferrimonas</taxon>
    </lineage>
</organism>
<dbReference type="InterPro" id="IPR051470">
    <property type="entry name" value="Thiol:disulfide_interchange"/>
</dbReference>
<dbReference type="SUPFAM" id="SSF52833">
    <property type="entry name" value="Thioredoxin-like"/>
    <property type="match status" value="1"/>
</dbReference>
<dbReference type="STRING" id="299255.SAMN02745129_2981"/>
<dbReference type="CDD" id="cd03020">
    <property type="entry name" value="DsbA_DsbC_DsbG"/>
    <property type="match status" value="1"/>
</dbReference>
<dbReference type="Proteomes" id="UP000184268">
    <property type="component" value="Unassembled WGS sequence"/>
</dbReference>
<evidence type="ECO:0000256" key="6">
    <source>
        <dbReference type="ARBA" id="ARBA00023284"/>
    </source>
</evidence>
<dbReference type="AlphaFoldDB" id="A0A1M5VTI8"/>
<dbReference type="InterPro" id="IPR033954">
    <property type="entry name" value="DiS-bond_Isoase_DsbC/G"/>
</dbReference>
<dbReference type="InterPro" id="IPR018950">
    <property type="entry name" value="DiS-bond_isomerase_DsbC/G_N"/>
</dbReference>
<sequence>MKRALGFFLAGALSFGVQAEADSSAAKAALEEKLGIPASELNPAPIAGFFEVVTPQGLLYVSADGSRLIHGNVYDMDNGMVNLTEQTMGKVRQDMLSQVEDSMIVFPADKEKYVVTVFTDISCGYCRKLHDDMADYNARGITIRYLAFPRGGQNSQAWTEMEKVWCAKDQQQAMTQAKASGKASGARCTAADSVGAHYALGATFGVNGTPAMVLEDGTMVPGYLPPERLLMSLQSQ</sequence>
<evidence type="ECO:0000313" key="11">
    <source>
        <dbReference type="Proteomes" id="UP000184268"/>
    </source>
</evidence>